<dbReference type="InterPro" id="IPR035649">
    <property type="entry name" value="EFG_V"/>
</dbReference>
<dbReference type="Gene3D" id="3.30.230.10">
    <property type="match status" value="1"/>
</dbReference>
<dbReference type="GO" id="GO:0005525">
    <property type="term" value="F:GTP binding"/>
    <property type="evidence" value="ECO:0007669"/>
    <property type="project" value="UniProtKB-UniRule"/>
</dbReference>
<dbReference type="FunFam" id="3.30.230.10:FF:000003">
    <property type="entry name" value="Elongation factor G"/>
    <property type="match status" value="1"/>
</dbReference>
<evidence type="ECO:0000256" key="1">
    <source>
        <dbReference type="ARBA" id="ARBA00005870"/>
    </source>
</evidence>
<dbReference type="NCBIfam" id="NF009381">
    <property type="entry name" value="PRK12740.1-5"/>
    <property type="match status" value="1"/>
</dbReference>
<dbReference type="Gene3D" id="3.30.70.240">
    <property type="match status" value="1"/>
</dbReference>
<proteinExistence type="inferred from homology"/>
<dbReference type="PROSITE" id="PS51722">
    <property type="entry name" value="G_TR_2"/>
    <property type="match status" value="1"/>
</dbReference>
<dbReference type="PANTHER" id="PTHR43261:SF6">
    <property type="entry name" value="ELONGATION FACTOR G-LIKE PROTEIN"/>
    <property type="match status" value="1"/>
</dbReference>
<evidence type="ECO:0000259" key="9">
    <source>
        <dbReference type="PROSITE" id="PS51722"/>
    </source>
</evidence>
<dbReference type="InterPro" id="IPR053905">
    <property type="entry name" value="EF-G-like_DII"/>
</dbReference>
<dbReference type="AlphaFoldDB" id="Q2YZV2"/>
<dbReference type="Gene3D" id="3.40.50.300">
    <property type="entry name" value="P-loop containing nucleotide triphosphate hydrolases"/>
    <property type="match status" value="1"/>
</dbReference>
<dbReference type="CDD" id="cd03713">
    <property type="entry name" value="EFG_mtEFG_C"/>
    <property type="match status" value="1"/>
</dbReference>
<evidence type="ECO:0000256" key="3">
    <source>
        <dbReference type="ARBA" id="ARBA00022741"/>
    </source>
</evidence>
<dbReference type="SUPFAM" id="SSF54211">
    <property type="entry name" value="Ribosomal protein S5 domain 2-like"/>
    <property type="match status" value="1"/>
</dbReference>
<reference evidence="10" key="1">
    <citation type="journal article" date="2005" name="Environ. Microbiol.">
        <title>Lateral gene transfer and phylogenetic assignment of environmental fosmid clones.</title>
        <authorList>
            <person name="Nesbo C.L."/>
            <person name="Boucher Y."/>
            <person name="Dlutek M."/>
            <person name="Doolittle F.W."/>
        </authorList>
    </citation>
    <scope>NUCLEOTIDE SEQUENCE</scope>
</reference>
<dbReference type="Pfam" id="PF14492">
    <property type="entry name" value="EFG_III"/>
    <property type="match status" value="1"/>
</dbReference>
<keyword evidence="3" id="KW-0547">Nucleotide-binding</keyword>
<dbReference type="CDD" id="cd04088">
    <property type="entry name" value="EFG_mtEFG_II"/>
    <property type="match status" value="1"/>
</dbReference>
<dbReference type="GO" id="GO:0032790">
    <property type="term" value="P:ribosome disassembly"/>
    <property type="evidence" value="ECO:0007669"/>
    <property type="project" value="TreeGrafter"/>
</dbReference>
<comment type="function">
    <text evidence="7">Catalyzes the GTP-dependent ribosomal translocation step during translation elongation. During this step, the ribosome changes from the pre-translocational (PRE) to the post-translocational (POST) state as the newly formed A-site-bound peptidyl-tRNA and P-site-bound deacylated tRNA move to the P and E sites, respectively. Catalyzes the coordinated movement of the two tRNA molecules, the mRNA and conformational changes in the ribosome.</text>
</comment>
<dbReference type="CDD" id="cd04170">
    <property type="entry name" value="EF-G_bact"/>
    <property type="match status" value="1"/>
</dbReference>
<dbReference type="Gene3D" id="3.30.70.870">
    <property type="entry name" value="Elongation Factor G (Translational Gtpase), domain 3"/>
    <property type="match status" value="1"/>
</dbReference>
<feature type="domain" description="Tr-type G" evidence="9">
    <location>
        <begin position="23"/>
        <end position="297"/>
    </location>
</feature>
<dbReference type="GO" id="GO:0003924">
    <property type="term" value="F:GTPase activity"/>
    <property type="evidence" value="ECO:0007669"/>
    <property type="project" value="InterPro"/>
</dbReference>
<dbReference type="InterPro" id="IPR009000">
    <property type="entry name" value="Transl_B-barrel_sf"/>
</dbReference>
<dbReference type="NCBIfam" id="NF009379">
    <property type="entry name" value="PRK12740.1-3"/>
    <property type="match status" value="1"/>
</dbReference>
<keyword evidence="6" id="KW-0342">GTP-binding</keyword>
<keyword evidence="4 10" id="KW-0251">Elongation factor</keyword>
<dbReference type="FunFam" id="3.30.70.240:FF:000001">
    <property type="entry name" value="Elongation factor G"/>
    <property type="match status" value="1"/>
</dbReference>
<dbReference type="InterPro" id="IPR005225">
    <property type="entry name" value="Small_GTP-bd"/>
</dbReference>
<evidence type="ECO:0000256" key="7">
    <source>
        <dbReference type="ARBA" id="ARBA00024731"/>
    </source>
</evidence>
<evidence type="ECO:0000256" key="6">
    <source>
        <dbReference type="ARBA" id="ARBA00023134"/>
    </source>
</evidence>
<dbReference type="EMBL" id="AJ937766">
    <property type="protein sequence ID" value="CAI78820.1"/>
    <property type="molecule type" value="Genomic_DNA"/>
</dbReference>
<dbReference type="CDD" id="cd01434">
    <property type="entry name" value="EFG_mtEFG1_IV"/>
    <property type="match status" value="1"/>
</dbReference>
<protein>
    <recommendedName>
        <fullName evidence="2 8">Elongation factor G</fullName>
    </recommendedName>
</protein>
<dbReference type="InterPro" id="IPR004540">
    <property type="entry name" value="Transl_elong_EFG/EF2"/>
</dbReference>
<dbReference type="InterPro" id="IPR041095">
    <property type="entry name" value="EFG_II"/>
</dbReference>
<dbReference type="InterPro" id="IPR047872">
    <property type="entry name" value="EFG_IV"/>
</dbReference>
<evidence type="ECO:0000256" key="4">
    <source>
        <dbReference type="ARBA" id="ARBA00022768"/>
    </source>
</evidence>
<evidence type="ECO:0000256" key="2">
    <source>
        <dbReference type="ARBA" id="ARBA00017872"/>
    </source>
</evidence>
<dbReference type="GO" id="GO:0003746">
    <property type="term" value="F:translation elongation factor activity"/>
    <property type="evidence" value="ECO:0007669"/>
    <property type="project" value="UniProtKB-UniRule"/>
</dbReference>
<dbReference type="PRINTS" id="PR00315">
    <property type="entry name" value="ELONGATNFCT"/>
</dbReference>
<dbReference type="InterPro" id="IPR020568">
    <property type="entry name" value="Ribosomal_Su5_D2-typ_SF"/>
</dbReference>
<dbReference type="Gene3D" id="2.40.30.10">
    <property type="entry name" value="Translation factors"/>
    <property type="match status" value="1"/>
</dbReference>
<dbReference type="SMART" id="SM00838">
    <property type="entry name" value="EFG_C"/>
    <property type="match status" value="1"/>
</dbReference>
<dbReference type="NCBIfam" id="TIGR00231">
    <property type="entry name" value="small_GTP"/>
    <property type="match status" value="1"/>
</dbReference>
<gene>
    <name evidence="10" type="primary">fusA</name>
</gene>
<dbReference type="PANTHER" id="PTHR43261">
    <property type="entry name" value="TRANSLATION ELONGATION FACTOR G-RELATED"/>
    <property type="match status" value="1"/>
</dbReference>
<dbReference type="Pfam" id="PF00679">
    <property type="entry name" value="EFG_C"/>
    <property type="match status" value="1"/>
</dbReference>
<name>Q2YZV2_9BACT</name>
<evidence type="ECO:0000256" key="8">
    <source>
        <dbReference type="NCBIfam" id="TIGR00484"/>
    </source>
</evidence>
<dbReference type="InterPro" id="IPR005517">
    <property type="entry name" value="Transl_elong_EFG/EF2_IV"/>
</dbReference>
<accession>Q2YZV2</accession>
<dbReference type="Pfam" id="PF03764">
    <property type="entry name" value="EFG_IV"/>
    <property type="match status" value="1"/>
</dbReference>
<dbReference type="Pfam" id="PF00009">
    <property type="entry name" value="GTP_EFTU"/>
    <property type="match status" value="1"/>
</dbReference>
<sequence length="711" mass="77890">MGRGGEIDDRRRRIRILKEYEAKNIRNAVTVGHSGVGKTSFLDAMLFNAGISNRLGKVDDGTSLLDYAPDEIERKVTINLALMHMEWGGCKFNIVDTPGYSDFYGDTRAGIRVADSAIVLVRADGGVEVGTELTWEQVERNNHPALFVISRMDKEQADFDSALKSIQDRISPQAVAVCIPWGSAENFVGVIDVLANKAYRYGSKEDGAFTEEAVPAELADEVETYRAQIYDRVAESDDQLLEKYLESGELSPEEVLAGMRGAVVRRTLFPVYCAAGTSNRGVRQVMDGIARLLPSPLDRAPVSARKPGSEETIELQPVESGPVAAFVFKTISEPHVGELSLFRVYSGKVGIGADLYNHSKGTSEKTGQIHAVVGKERNEVSVVVAGDFGAAVKLKATKTGDTLGVQRTPVILPPIEFPKPVMETALHATAKGEEDKVASGLARLREEDPTFTLTVDPDLHQTLIAGLGELHLEVVTRRLKERFGVGVELVKPKIPYRETIRGTSRVQGKYKKQTGGRGQYGDVWLKIEARTRGEGYEFVNGIVGGVVPGKFIPAVEKGINECLKTGPLAGCPVVDLRVTIDDGSYHNVDSSENSFKVAGSMAFRKGFLEAKPFLLEPIYKVMVKVPEEYMGDVMGDLSSRRGKIQGMGAEGNFQVVRALVPLAELYRYSTQLRSMTQGRGVHEQEFSHYEELPKELAEKVAEEHKAEKEAV</sequence>
<dbReference type="InterPro" id="IPR009022">
    <property type="entry name" value="EFG_III"/>
</dbReference>
<dbReference type="SUPFAM" id="SSF52540">
    <property type="entry name" value="P-loop containing nucleoside triphosphate hydrolases"/>
    <property type="match status" value="1"/>
</dbReference>
<dbReference type="InterPro" id="IPR027417">
    <property type="entry name" value="P-loop_NTPase"/>
</dbReference>
<comment type="similarity">
    <text evidence="1">Belongs to the TRAFAC class translation factor GTPase superfamily. Classic translation factor GTPase family. EF-G/EF-2 subfamily.</text>
</comment>
<evidence type="ECO:0000313" key="10">
    <source>
        <dbReference type="EMBL" id="CAI78820.1"/>
    </source>
</evidence>
<dbReference type="SMART" id="SM00889">
    <property type="entry name" value="EFG_IV"/>
    <property type="match status" value="1"/>
</dbReference>
<dbReference type="NCBIfam" id="TIGR00484">
    <property type="entry name" value="EF-G"/>
    <property type="match status" value="1"/>
</dbReference>
<dbReference type="Pfam" id="PF22042">
    <property type="entry name" value="EF-G_D2"/>
    <property type="match status" value="1"/>
</dbReference>
<dbReference type="SUPFAM" id="SSF50447">
    <property type="entry name" value="Translation proteins"/>
    <property type="match status" value="1"/>
</dbReference>
<dbReference type="CDD" id="cd16262">
    <property type="entry name" value="EFG_III"/>
    <property type="match status" value="1"/>
</dbReference>
<dbReference type="SUPFAM" id="SSF54980">
    <property type="entry name" value="EF-G C-terminal domain-like"/>
    <property type="match status" value="2"/>
</dbReference>
<keyword evidence="5" id="KW-0648">Protein biosynthesis</keyword>
<evidence type="ECO:0000256" key="5">
    <source>
        <dbReference type="ARBA" id="ARBA00022917"/>
    </source>
</evidence>
<dbReference type="InterPro" id="IPR000795">
    <property type="entry name" value="T_Tr_GTP-bd_dom"/>
</dbReference>
<dbReference type="InterPro" id="IPR014721">
    <property type="entry name" value="Ribsml_uS5_D2-typ_fold_subgr"/>
</dbReference>
<dbReference type="InterPro" id="IPR035647">
    <property type="entry name" value="EFG_III/V"/>
</dbReference>
<dbReference type="InterPro" id="IPR000640">
    <property type="entry name" value="EFG_V-like"/>
</dbReference>
<organism evidence="10">
    <name type="scientific">uncultured Latescibacterota bacterium</name>
    <dbReference type="NCBI Taxonomy" id="199737"/>
    <lineage>
        <taxon>Bacteria</taxon>
        <taxon>Pseudomonadati</taxon>
        <taxon>Candidatus Latescibacterota</taxon>
        <taxon>environmental samples</taxon>
    </lineage>
</organism>